<dbReference type="SUPFAM" id="SSF111369">
    <property type="entry name" value="HlyD-like secretion proteins"/>
    <property type="match status" value="2"/>
</dbReference>
<evidence type="ECO:0000313" key="5">
    <source>
        <dbReference type="Proteomes" id="UP001217500"/>
    </source>
</evidence>
<feature type="region of interest" description="Disordered" evidence="2">
    <location>
        <begin position="287"/>
        <end position="306"/>
    </location>
</feature>
<dbReference type="GO" id="GO:0005886">
    <property type="term" value="C:plasma membrane"/>
    <property type="evidence" value="ECO:0007669"/>
    <property type="project" value="TreeGrafter"/>
</dbReference>
<dbReference type="InterPro" id="IPR030190">
    <property type="entry name" value="MacA_alpha-hairpin_sf"/>
</dbReference>
<dbReference type="Pfam" id="PF25881">
    <property type="entry name" value="HH_YBHG"/>
    <property type="match status" value="1"/>
</dbReference>
<dbReference type="GO" id="GO:1990961">
    <property type="term" value="P:xenobiotic detoxification by transmembrane export across the plasma membrane"/>
    <property type="evidence" value="ECO:0007669"/>
    <property type="project" value="InterPro"/>
</dbReference>
<dbReference type="Gene3D" id="6.10.140.1990">
    <property type="match status" value="1"/>
</dbReference>
<sequence length="306" mass="32518">MTAVLAGCEPADTALHGYVEGEYVRLAATTGGLLETLSVSRGDQVAVGAPLFSLDLTDLTAARAAAAADLARAEAEYADLTKGARPEELDITRRQRDQVKANLVNAEKEFVRLKPLVPTGAASQSSLDAAEARLISTRAQLKELDAKLTADQLGARSDRIEAARASVDRAVQALARIDKQLTDATPKAPAGAMVEDTYFRPGEYVAAGQPVVSLLPPENVKVRFYVPQALLPKLPMGHHISVGCDGCNGTIDATISYISSEAEYTPPVIYSVESRDKLVFLVEAKPTSPSPALRPGLPVDVTLEQE</sequence>
<organism evidence="4 5">
    <name type="scientific">Gimibacter soli</name>
    <dbReference type="NCBI Taxonomy" id="3024400"/>
    <lineage>
        <taxon>Bacteria</taxon>
        <taxon>Pseudomonadati</taxon>
        <taxon>Pseudomonadota</taxon>
        <taxon>Alphaproteobacteria</taxon>
        <taxon>Kordiimonadales</taxon>
        <taxon>Temperatibacteraceae</taxon>
        <taxon>Gimibacter</taxon>
    </lineage>
</organism>
<dbReference type="Proteomes" id="UP001217500">
    <property type="component" value="Chromosome"/>
</dbReference>
<feature type="coiled-coil region" evidence="1">
    <location>
        <begin position="56"/>
        <end position="180"/>
    </location>
</feature>
<dbReference type="GO" id="GO:0019898">
    <property type="term" value="C:extrinsic component of membrane"/>
    <property type="evidence" value="ECO:0007669"/>
    <property type="project" value="InterPro"/>
</dbReference>
<evidence type="ECO:0000313" key="4">
    <source>
        <dbReference type="EMBL" id="WCL55272.1"/>
    </source>
</evidence>
<keyword evidence="5" id="KW-1185">Reference proteome</keyword>
<dbReference type="GO" id="GO:1990195">
    <property type="term" value="C:macrolide transmembrane transporter complex"/>
    <property type="evidence" value="ECO:0007669"/>
    <property type="project" value="InterPro"/>
</dbReference>
<dbReference type="PANTHER" id="PTHR30438">
    <property type="entry name" value="36 KDA ANTIGEN-RELATED"/>
    <property type="match status" value="1"/>
</dbReference>
<dbReference type="PANTHER" id="PTHR30438:SF2">
    <property type="entry name" value="MEMBRANE PROTEIN"/>
    <property type="match status" value="1"/>
</dbReference>
<dbReference type="InterPro" id="IPR059052">
    <property type="entry name" value="HH_YbhG-like"/>
</dbReference>
<dbReference type="RefSeq" id="WP_289505059.1">
    <property type="nucleotide sequence ID" value="NZ_CP116805.1"/>
</dbReference>
<protein>
    <submittedName>
        <fullName evidence="4">HlyD family efflux transporter periplasmic adaptor subunit</fullName>
    </submittedName>
</protein>
<evidence type="ECO:0000256" key="1">
    <source>
        <dbReference type="SAM" id="Coils"/>
    </source>
</evidence>
<dbReference type="Gene3D" id="2.40.50.100">
    <property type="match status" value="1"/>
</dbReference>
<accession>A0AAE9XQD5</accession>
<evidence type="ECO:0000259" key="3">
    <source>
        <dbReference type="Pfam" id="PF25881"/>
    </source>
</evidence>
<feature type="domain" description="YbhG-like alpha-helical hairpin" evidence="3">
    <location>
        <begin position="56"/>
        <end position="183"/>
    </location>
</feature>
<proteinExistence type="predicted"/>
<gene>
    <name evidence="4" type="ORF">PH603_05815</name>
</gene>
<reference evidence="4" key="1">
    <citation type="submission" date="2023-01" db="EMBL/GenBank/DDBJ databases">
        <title>The genome sequence of Kordiimonadaceae bacterium 6D33.</title>
        <authorList>
            <person name="Liu Y."/>
        </authorList>
    </citation>
    <scope>NUCLEOTIDE SEQUENCE</scope>
    <source>
        <strain evidence="4">6D33</strain>
    </source>
</reference>
<evidence type="ECO:0000256" key="2">
    <source>
        <dbReference type="SAM" id="MobiDB-lite"/>
    </source>
</evidence>
<dbReference type="AlphaFoldDB" id="A0AAE9XQD5"/>
<dbReference type="EMBL" id="CP116805">
    <property type="protein sequence ID" value="WCL55272.1"/>
    <property type="molecule type" value="Genomic_DNA"/>
</dbReference>
<dbReference type="Gene3D" id="2.40.30.170">
    <property type="match status" value="1"/>
</dbReference>
<keyword evidence="1" id="KW-0175">Coiled coil</keyword>
<dbReference type="KEGG" id="gso:PH603_05815"/>
<name>A0AAE9XQD5_9PROT</name>